<dbReference type="SUPFAM" id="SSF53756">
    <property type="entry name" value="UDP-Glycosyltransferase/glycogen phosphorylase"/>
    <property type="match status" value="1"/>
</dbReference>
<name>A0A6J4H672_9ACTN</name>
<gene>
    <name evidence="1" type="ORF">AVDCRST_MAG50-368</name>
</gene>
<dbReference type="AlphaFoldDB" id="A0A6J4H672"/>
<dbReference type="GO" id="GO:0016740">
    <property type="term" value="F:transferase activity"/>
    <property type="evidence" value="ECO:0007669"/>
    <property type="project" value="UniProtKB-KW"/>
</dbReference>
<dbReference type="Gene3D" id="3.40.50.2000">
    <property type="entry name" value="Glycogen Phosphorylase B"/>
    <property type="match status" value="1"/>
</dbReference>
<reference evidence="1" key="1">
    <citation type="submission" date="2020-02" db="EMBL/GenBank/DDBJ databases">
        <authorList>
            <person name="Meier V. D."/>
        </authorList>
    </citation>
    <scope>NUCLEOTIDE SEQUENCE</scope>
    <source>
        <strain evidence="1">AVDCRST_MAG50</strain>
    </source>
</reference>
<proteinExistence type="predicted"/>
<accession>A0A6J4H672</accession>
<organism evidence="1">
    <name type="scientific">uncultured Acidimicrobiales bacterium</name>
    <dbReference type="NCBI Taxonomy" id="310071"/>
    <lineage>
        <taxon>Bacteria</taxon>
        <taxon>Bacillati</taxon>
        <taxon>Actinomycetota</taxon>
        <taxon>Acidimicrobiia</taxon>
        <taxon>Acidimicrobiales</taxon>
        <taxon>environmental samples</taxon>
    </lineage>
</organism>
<evidence type="ECO:0000313" key="1">
    <source>
        <dbReference type="EMBL" id="CAA9214372.1"/>
    </source>
</evidence>
<sequence length="372" mass="40513">MSELVVLSHLRWDWVWQRPQHLVSRLGEGLPTWFVEEPMPVPGLPAPSMHVEPSGGVNRAWLKVDHDGHWIGFGDLLARDYGDRLVDLLPPQPGRVVWLYTAAALPLAMRLDPSVLVYDVMDDLSSFKGAVPEHRLRHQAALKAADVVFTGGRSLHRGVTAFRHKDVHCFPSGVEPEHYAEASHLRPESRPRPVAGYVGVIDERIDLDLVAAIADALPDWDVEMVGPVAKIDLATLPTRPNLRWCDARPYAELPAVMAGFDVALMPFALNEATRSISPTKTLEYLAAGLPVASTRVPDVVADYGTVVALCDDGPGFALACRSAWANRPVGVPPVHPVVKAQNWDRIADRMAAAVVAAPAGAVETQGRSARDV</sequence>
<dbReference type="Pfam" id="PF13692">
    <property type="entry name" value="Glyco_trans_1_4"/>
    <property type="match status" value="1"/>
</dbReference>
<keyword evidence="1" id="KW-0808">Transferase</keyword>
<protein>
    <submittedName>
        <fullName evidence="1">Glycosyltransferase</fullName>
    </submittedName>
</protein>
<dbReference type="EMBL" id="CADCTF010000013">
    <property type="protein sequence ID" value="CAA9214372.1"/>
    <property type="molecule type" value="Genomic_DNA"/>
</dbReference>